<dbReference type="InterPro" id="IPR050180">
    <property type="entry name" value="RNR_Ribonuclease"/>
</dbReference>
<feature type="domain" description="RNB" evidence="1">
    <location>
        <begin position="516"/>
        <end position="879"/>
    </location>
</feature>
<dbReference type="PANTHER" id="PTHR23355:SF65">
    <property type="entry name" value="EXORIBONUCLEASE CYT-4, PUTATIVE (AFU_ORTHOLOGUE AFUA_7G01550)-RELATED"/>
    <property type="match status" value="1"/>
</dbReference>
<dbReference type="OrthoDB" id="2285229at2759"/>
<comment type="caution">
    <text evidence="2">The sequence shown here is derived from an EMBL/GenBank/DDBJ whole genome shotgun (WGS) entry which is preliminary data.</text>
</comment>
<dbReference type="InterPro" id="IPR056624">
    <property type="entry name" value="WH_CYT4"/>
</dbReference>
<dbReference type="GO" id="GO:0000932">
    <property type="term" value="C:P-body"/>
    <property type="evidence" value="ECO:0007669"/>
    <property type="project" value="TreeGrafter"/>
</dbReference>
<proteinExistence type="predicted"/>
<dbReference type="SMART" id="SM00955">
    <property type="entry name" value="RNB"/>
    <property type="match status" value="1"/>
</dbReference>
<dbReference type="Pfam" id="PF00773">
    <property type="entry name" value="RNB"/>
    <property type="match status" value="1"/>
</dbReference>
<organism evidence="2 3">
    <name type="scientific">Curvularia kusanoi</name>
    <name type="common">Cochliobolus kusanoi</name>
    <dbReference type="NCBI Taxonomy" id="90978"/>
    <lineage>
        <taxon>Eukaryota</taxon>
        <taxon>Fungi</taxon>
        <taxon>Dikarya</taxon>
        <taxon>Ascomycota</taxon>
        <taxon>Pezizomycotina</taxon>
        <taxon>Dothideomycetes</taxon>
        <taxon>Pleosporomycetidae</taxon>
        <taxon>Pleosporales</taxon>
        <taxon>Pleosporineae</taxon>
        <taxon>Pleosporaceae</taxon>
        <taxon>Curvularia</taxon>
    </lineage>
</organism>
<dbReference type="InterPro" id="IPR012340">
    <property type="entry name" value="NA-bd_OB-fold"/>
</dbReference>
<dbReference type="InterPro" id="IPR056625">
    <property type="entry name" value="SH3_CYT4"/>
</dbReference>
<dbReference type="Pfam" id="PF23216">
    <property type="entry name" value="WHD_CYT4"/>
    <property type="match status" value="1"/>
</dbReference>
<evidence type="ECO:0000259" key="1">
    <source>
        <dbReference type="SMART" id="SM00955"/>
    </source>
</evidence>
<reference evidence="2" key="1">
    <citation type="submission" date="2019-04" db="EMBL/GenBank/DDBJ databases">
        <title>Sequencing of skin fungus with MAO and IRED activity.</title>
        <authorList>
            <person name="Marsaioli A.J."/>
            <person name="Bonatto J.M.C."/>
            <person name="Reis Junior O."/>
        </authorList>
    </citation>
    <scope>NUCLEOTIDE SEQUENCE</scope>
    <source>
        <strain evidence="2">30M1</strain>
    </source>
</reference>
<dbReference type="Pfam" id="PF25522">
    <property type="entry name" value="OB_cyt-4"/>
    <property type="match status" value="1"/>
</dbReference>
<sequence>MHPRSLWASLPRALSGRAFHTSASCTQSVVTPTPIDLAADPVFIPRPPKLPVRAHLAKWQDEHGGPSEEVLSAFEKYPADGEIINNVSKISNASATDDQTEGERWFAGEADDGEDLVTIGLFLKPGDVVELSQAGREPILAVFVQQLDTDSQFYTITGKWAHSSLSQISFAIPGCIDPALLNPLIPFLPTDPDKANPKGEVHVPSKVAAPVQRLLDDLAEQAEEVYRTNAPVLDTAYAVLADDDRTRMMTLAQIARHLLARTDKSWKPSSADLLAVRKALNHNAFRFRSDQRSHRLTNIFAIRPKNDVQLVETVHEWIREYFEFVAVSANDTSKAAAMPSKGASVVTEFINTARKLIFTSRENRDPCFGGLGPKRNRLKDDTPAFSAAITNHVVFTSTDRDIIKFLEAWVLNNQFQNMNGLHSACANLVAATGCYKPGSIQHAADDDPQSDLVRRATGLVFLQEIGVVTPFLNRYIFDEQLMLPTGRLTRNLEVLQTKANALQERPDFTDSMASLRKDWGSTNVYCIDDVGAQEIDDGISIEKVQDADSEFWIHVHVANPTAFFDKTHTLSSLAAHMTSTVYIPERTFPMLPMWATTQYFSLRPNRPVITFSTRVNSQGTVLATKISHGIIRKPISITPSEVASSLGEERTSEIQKLVVGSDVVPISQGRSPPKLNSHKIEELQSLYAIAKALAKKRQANGGISMFNSSPVVRVHESTTKPGLAKAGYLTSFRHSPRVFTGDPIIEIAKSAPKGFLRFDMNATNIVEEIMILACSSAATWCGERGIPVMFRGSIAPPNTNRAPAEELKQNIMSNYLQKRRNPPLHLTTQYMESLGRAVAHTSPIPHRVIGVPGYVRVTSPLRRFSDMLAHWQIEAAIRHEAETGKKFNGADSGSQRGILPFTQRQISESIVTLSPREKLIATTQRNAVNHWVSQAFMRALHYGEATLPATFKCWIRYVDETATRGSRPMAVGLMPEYGLRVAFRDIDDAQLGDEWEVALDSVDLFNARIYVKPVRLLRREPTEVS</sequence>
<evidence type="ECO:0000313" key="3">
    <source>
        <dbReference type="Proteomes" id="UP000801428"/>
    </source>
</evidence>
<dbReference type="GO" id="GO:0000175">
    <property type="term" value="F:3'-5'-RNA exonuclease activity"/>
    <property type="evidence" value="ECO:0007669"/>
    <property type="project" value="TreeGrafter"/>
</dbReference>
<protein>
    <recommendedName>
        <fullName evidence="1">RNB domain-containing protein</fullName>
    </recommendedName>
</protein>
<dbReference type="SUPFAM" id="SSF50249">
    <property type="entry name" value="Nucleic acid-binding proteins"/>
    <property type="match status" value="1"/>
</dbReference>
<dbReference type="Proteomes" id="UP000801428">
    <property type="component" value="Unassembled WGS sequence"/>
</dbReference>
<name>A0A9P4T7N9_CURKU</name>
<keyword evidence="3" id="KW-1185">Reference proteome</keyword>
<dbReference type="GO" id="GO:0003723">
    <property type="term" value="F:RNA binding"/>
    <property type="evidence" value="ECO:0007669"/>
    <property type="project" value="InterPro"/>
</dbReference>
<gene>
    <name evidence="2" type="ORF">E8E13_004668</name>
</gene>
<dbReference type="PANTHER" id="PTHR23355">
    <property type="entry name" value="RIBONUCLEASE"/>
    <property type="match status" value="1"/>
</dbReference>
<dbReference type="Pfam" id="PF23214">
    <property type="entry name" value="SH3_CYT4"/>
    <property type="match status" value="1"/>
</dbReference>
<dbReference type="EMBL" id="SWKU01000028">
    <property type="protein sequence ID" value="KAF2996267.1"/>
    <property type="molecule type" value="Genomic_DNA"/>
</dbReference>
<accession>A0A9P4T7N9</accession>
<evidence type="ECO:0000313" key="2">
    <source>
        <dbReference type="EMBL" id="KAF2996267.1"/>
    </source>
</evidence>
<dbReference type="GO" id="GO:0006402">
    <property type="term" value="P:mRNA catabolic process"/>
    <property type="evidence" value="ECO:0007669"/>
    <property type="project" value="TreeGrafter"/>
</dbReference>
<dbReference type="InterPro" id="IPR057912">
    <property type="entry name" value="OB_CYT4_C"/>
</dbReference>
<dbReference type="InterPro" id="IPR001900">
    <property type="entry name" value="RNase_II/R"/>
</dbReference>
<dbReference type="AlphaFoldDB" id="A0A9P4T7N9"/>